<evidence type="ECO:0000256" key="1">
    <source>
        <dbReference type="SAM" id="MobiDB-lite"/>
    </source>
</evidence>
<proteinExistence type="predicted"/>
<accession>A0A433PG76</accession>
<name>A0A433PG76_9FUNG</name>
<gene>
    <name evidence="2" type="ORF">BC938DRAFT_476559</name>
</gene>
<organism evidence="2 3">
    <name type="scientific">Jimgerdemannia flammicorona</name>
    <dbReference type="NCBI Taxonomy" id="994334"/>
    <lineage>
        <taxon>Eukaryota</taxon>
        <taxon>Fungi</taxon>
        <taxon>Fungi incertae sedis</taxon>
        <taxon>Mucoromycota</taxon>
        <taxon>Mucoromycotina</taxon>
        <taxon>Endogonomycetes</taxon>
        <taxon>Endogonales</taxon>
        <taxon>Endogonaceae</taxon>
        <taxon>Jimgerdemannia</taxon>
    </lineage>
</organism>
<evidence type="ECO:0000313" key="3">
    <source>
        <dbReference type="Proteomes" id="UP000274822"/>
    </source>
</evidence>
<evidence type="ECO:0000313" key="2">
    <source>
        <dbReference type="EMBL" id="RUS16505.1"/>
    </source>
</evidence>
<comment type="caution">
    <text evidence="2">The sequence shown here is derived from an EMBL/GenBank/DDBJ whole genome shotgun (WGS) entry which is preliminary data.</text>
</comment>
<sequence length="85" mass="9657">MGISIVYFIRSRKGFGWTDGRLVWHFFLRGTLLVVLNYLMTRNLQLKIGFRSEFCVPMFSCGCVGGGNSGGPRKEQRNSAWIHAN</sequence>
<reference evidence="2 3" key="1">
    <citation type="journal article" date="2018" name="New Phytol.">
        <title>Phylogenomics of Endogonaceae and evolution of mycorrhizas within Mucoromycota.</title>
        <authorList>
            <person name="Chang Y."/>
            <person name="Desiro A."/>
            <person name="Na H."/>
            <person name="Sandor L."/>
            <person name="Lipzen A."/>
            <person name="Clum A."/>
            <person name="Barry K."/>
            <person name="Grigoriev I.V."/>
            <person name="Martin F.M."/>
            <person name="Stajich J.E."/>
            <person name="Smith M.E."/>
            <person name="Bonito G."/>
            <person name="Spatafora J.W."/>
        </authorList>
    </citation>
    <scope>NUCLEOTIDE SEQUENCE [LARGE SCALE GENOMIC DNA]</scope>
    <source>
        <strain evidence="2 3">AD002</strain>
    </source>
</reference>
<dbReference type="EMBL" id="RBNJ01024160">
    <property type="protein sequence ID" value="RUS16505.1"/>
    <property type="molecule type" value="Genomic_DNA"/>
</dbReference>
<protein>
    <submittedName>
        <fullName evidence="2">Uncharacterized protein</fullName>
    </submittedName>
</protein>
<feature type="non-terminal residue" evidence="2">
    <location>
        <position position="85"/>
    </location>
</feature>
<dbReference type="AlphaFoldDB" id="A0A433PG76"/>
<keyword evidence="3" id="KW-1185">Reference proteome</keyword>
<feature type="region of interest" description="Disordered" evidence="1">
    <location>
        <begin position="66"/>
        <end position="85"/>
    </location>
</feature>
<dbReference type="Proteomes" id="UP000274822">
    <property type="component" value="Unassembled WGS sequence"/>
</dbReference>